<evidence type="ECO:0000256" key="1">
    <source>
        <dbReference type="SAM" id="MobiDB-lite"/>
    </source>
</evidence>
<dbReference type="EMBL" id="GBRH01193696">
    <property type="protein sequence ID" value="JAE04200.1"/>
    <property type="molecule type" value="Transcribed_RNA"/>
</dbReference>
<dbReference type="AlphaFoldDB" id="A0A0A9ETZ9"/>
<name>A0A0A9ETZ9_ARUDO</name>
<reference evidence="2" key="1">
    <citation type="submission" date="2014-09" db="EMBL/GenBank/DDBJ databases">
        <authorList>
            <person name="Magalhaes I.L.F."/>
            <person name="Oliveira U."/>
            <person name="Santos F.R."/>
            <person name="Vidigal T.H.D.A."/>
            <person name="Brescovit A.D."/>
            <person name="Santos A.J."/>
        </authorList>
    </citation>
    <scope>NUCLEOTIDE SEQUENCE</scope>
    <source>
        <tissue evidence="2">Shoot tissue taken approximately 20 cm above the soil surface</tissue>
    </source>
</reference>
<protein>
    <submittedName>
        <fullName evidence="2">Si946063f09</fullName>
    </submittedName>
</protein>
<feature type="region of interest" description="Disordered" evidence="1">
    <location>
        <begin position="1"/>
        <end position="33"/>
    </location>
</feature>
<proteinExistence type="predicted"/>
<reference evidence="2" key="2">
    <citation type="journal article" date="2015" name="Data Brief">
        <title>Shoot transcriptome of the giant reed, Arundo donax.</title>
        <authorList>
            <person name="Barrero R.A."/>
            <person name="Guerrero F.D."/>
            <person name="Moolhuijzen P."/>
            <person name="Goolsby J.A."/>
            <person name="Tidwell J."/>
            <person name="Bellgard S.E."/>
            <person name="Bellgard M.I."/>
        </authorList>
    </citation>
    <scope>NUCLEOTIDE SEQUENCE</scope>
    <source>
        <tissue evidence="2">Shoot tissue taken approximately 20 cm above the soil surface</tissue>
    </source>
</reference>
<organism evidence="2">
    <name type="scientific">Arundo donax</name>
    <name type="common">Giant reed</name>
    <name type="synonym">Donax arundinaceus</name>
    <dbReference type="NCBI Taxonomy" id="35708"/>
    <lineage>
        <taxon>Eukaryota</taxon>
        <taxon>Viridiplantae</taxon>
        <taxon>Streptophyta</taxon>
        <taxon>Embryophyta</taxon>
        <taxon>Tracheophyta</taxon>
        <taxon>Spermatophyta</taxon>
        <taxon>Magnoliopsida</taxon>
        <taxon>Liliopsida</taxon>
        <taxon>Poales</taxon>
        <taxon>Poaceae</taxon>
        <taxon>PACMAD clade</taxon>
        <taxon>Arundinoideae</taxon>
        <taxon>Arundineae</taxon>
        <taxon>Arundo</taxon>
    </lineage>
</organism>
<sequence length="126" mass="14047">MLPPSFSSPTPISSAIADATSRRSDAGVSHFSRRSATTCSAIAIAAAAMTQLPTSRSRILDPGTRIGRKEKGEKRQDFYTRELKENAQERGEKWQDTEFTARSGERKKKACKRGVRRIIGIFLFKK</sequence>
<feature type="compositionally biased region" description="Low complexity" evidence="1">
    <location>
        <begin position="1"/>
        <end position="14"/>
    </location>
</feature>
<evidence type="ECO:0000313" key="2">
    <source>
        <dbReference type="EMBL" id="JAE04200.1"/>
    </source>
</evidence>
<feature type="region of interest" description="Disordered" evidence="1">
    <location>
        <begin position="55"/>
        <end position="75"/>
    </location>
</feature>
<accession>A0A0A9ETZ9</accession>